<protein>
    <recommendedName>
        <fullName evidence="5">Lipoprotein</fullName>
    </recommendedName>
</protein>
<dbReference type="PROSITE" id="PS51257">
    <property type="entry name" value="PROKAR_LIPOPROTEIN"/>
    <property type="match status" value="1"/>
</dbReference>
<evidence type="ECO:0008006" key="5">
    <source>
        <dbReference type="Google" id="ProtNLM"/>
    </source>
</evidence>
<accession>A0A9D0ZSN8</accession>
<evidence type="ECO:0000313" key="3">
    <source>
        <dbReference type="EMBL" id="HIQ95019.1"/>
    </source>
</evidence>
<proteinExistence type="predicted"/>
<reference evidence="3" key="1">
    <citation type="submission" date="2020-10" db="EMBL/GenBank/DDBJ databases">
        <authorList>
            <person name="Gilroy R."/>
        </authorList>
    </citation>
    <scope>NUCLEOTIDE SEQUENCE</scope>
    <source>
        <strain evidence="3">ChiSjej3B21-11622</strain>
    </source>
</reference>
<keyword evidence="2" id="KW-0732">Signal</keyword>
<comment type="caution">
    <text evidence="3">The sequence shown here is derived from an EMBL/GenBank/DDBJ whole genome shotgun (WGS) entry which is preliminary data.</text>
</comment>
<feature type="signal peptide" evidence="2">
    <location>
        <begin position="1"/>
        <end position="20"/>
    </location>
</feature>
<evidence type="ECO:0000256" key="2">
    <source>
        <dbReference type="SAM" id="SignalP"/>
    </source>
</evidence>
<evidence type="ECO:0000313" key="4">
    <source>
        <dbReference type="Proteomes" id="UP000886886"/>
    </source>
</evidence>
<dbReference type="EMBL" id="DVFT01000006">
    <property type="protein sequence ID" value="HIQ95019.1"/>
    <property type="molecule type" value="Genomic_DNA"/>
</dbReference>
<dbReference type="Proteomes" id="UP000886886">
    <property type="component" value="Unassembled WGS sequence"/>
</dbReference>
<evidence type="ECO:0000256" key="1">
    <source>
        <dbReference type="SAM" id="MobiDB-lite"/>
    </source>
</evidence>
<feature type="chain" id="PRO_5039192982" description="Lipoprotein" evidence="2">
    <location>
        <begin position="21"/>
        <end position="173"/>
    </location>
</feature>
<name>A0A9D0ZSN8_9FIRM</name>
<feature type="region of interest" description="Disordered" evidence="1">
    <location>
        <begin position="25"/>
        <end position="62"/>
    </location>
</feature>
<dbReference type="AlphaFoldDB" id="A0A9D0ZSN8"/>
<reference evidence="3" key="2">
    <citation type="journal article" date="2021" name="PeerJ">
        <title>Extensive microbial diversity within the chicken gut microbiome revealed by metagenomics and culture.</title>
        <authorList>
            <person name="Gilroy R."/>
            <person name="Ravi A."/>
            <person name="Getino M."/>
            <person name="Pursley I."/>
            <person name="Horton D.L."/>
            <person name="Alikhan N.F."/>
            <person name="Baker D."/>
            <person name="Gharbi K."/>
            <person name="Hall N."/>
            <person name="Watson M."/>
            <person name="Adriaenssens E.M."/>
            <person name="Foster-Nyarko E."/>
            <person name="Jarju S."/>
            <person name="Secka A."/>
            <person name="Antonio M."/>
            <person name="Oren A."/>
            <person name="Chaudhuri R.R."/>
            <person name="La Ragione R."/>
            <person name="Hildebrand F."/>
            <person name="Pallen M.J."/>
        </authorList>
    </citation>
    <scope>NUCLEOTIDE SEQUENCE</scope>
    <source>
        <strain evidence="3">ChiSjej3B21-11622</strain>
    </source>
</reference>
<organism evidence="3 4">
    <name type="scientific">Candidatus Limivivens merdigallinarum</name>
    <dbReference type="NCBI Taxonomy" id="2840859"/>
    <lineage>
        <taxon>Bacteria</taxon>
        <taxon>Bacillati</taxon>
        <taxon>Bacillota</taxon>
        <taxon>Clostridia</taxon>
        <taxon>Lachnospirales</taxon>
        <taxon>Lachnospiraceae</taxon>
        <taxon>Lachnospiraceae incertae sedis</taxon>
        <taxon>Candidatus Limivivens</taxon>
    </lineage>
</organism>
<gene>
    <name evidence="3" type="ORF">IAB26_00480</name>
</gene>
<sequence length="173" mass="18598">MKHFKWMKAALILTCAVSLAGCAGSPKGEETNPEPISQSQSESHKDSETSSLQTETDIRDVDMNGLLDEANVSGTIDDFQDGSFQVLPTRIEDNGELGIQAADGMEDSAEKITVSYGEGCTFEYARIDTATGRAQLQAADSQAIKKSTQVAVYGEQQDGGEIKAARVLILNYQ</sequence>